<evidence type="ECO:0000256" key="3">
    <source>
        <dbReference type="ARBA" id="ARBA00022483"/>
    </source>
</evidence>
<feature type="domain" description="Exocyst complex component EXOC6/Sec15 N-terminal" evidence="8">
    <location>
        <begin position="20"/>
        <end position="189"/>
    </location>
</feature>
<dbReference type="GO" id="GO:0006893">
    <property type="term" value="P:Golgi to plasma membrane transport"/>
    <property type="evidence" value="ECO:0007669"/>
    <property type="project" value="TreeGrafter"/>
</dbReference>
<dbReference type="PANTHER" id="PTHR12702">
    <property type="entry name" value="SEC15"/>
    <property type="match status" value="1"/>
</dbReference>
<comment type="similarity">
    <text evidence="1 5">Belongs to the SEC15 family.</text>
</comment>
<dbReference type="PANTHER" id="PTHR12702:SF0">
    <property type="entry name" value="EXOCYST COMPLEX COMPONENT 6"/>
    <property type="match status" value="1"/>
</dbReference>
<evidence type="ECO:0000256" key="2">
    <source>
        <dbReference type="ARBA" id="ARBA00022448"/>
    </source>
</evidence>
<dbReference type="PIRSF" id="PIRSF025007">
    <property type="entry name" value="Sec15"/>
    <property type="match status" value="1"/>
</dbReference>
<keyword evidence="3 5" id="KW-0268">Exocytosis</keyword>
<evidence type="ECO:0000313" key="9">
    <source>
        <dbReference type="EMBL" id="KXS13158.1"/>
    </source>
</evidence>
<dbReference type="Gene3D" id="1.20.58.670">
    <property type="entry name" value="Dsl1p vesicle tethering complex, Tip20p subunit, domain D"/>
    <property type="match status" value="1"/>
</dbReference>
<dbReference type="FunFam" id="1.20.58.670:FF:000002">
    <property type="entry name" value="Exocyst complex component"/>
    <property type="match status" value="1"/>
</dbReference>
<organism evidence="9 10">
    <name type="scientific">Gonapodya prolifera (strain JEL478)</name>
    <name type="common">Monoblepharis prolifera</name>
    <dbReference type="NCBI Taxonomy" id="1344416"/>
    <lineage>
        <taxon>Eukaryota</taxon>
        <taxon>Fungi</taxon>
        <taxon>Fungi incertae sedis</taxon>
        <taxon>Chytridiomycota</taxon>
        <taxon>Chytridiomycota incertae sedis</taxon>
        <taxon>Monoblepharidomycetes</taxon>
        <taxon>Monoblepharidales</taxon>
        <taxon>Gonapodyaceae</taxon>
        <taxon>Gonapodya</taxon>
    </lineage>
</organism>
<keyword evidence="4" id="KW-0175">Coiled coil</keyword>
<dbReference type="STRING" id="1344416.A0A139A903"/>
<dbReference type="GO" id="GO:0090522">
    <property type="term" value="P:vesicle tethering involved in exocytosis"/>
    <property type="evidence" value="ECO:0007669"/>
    <property type="project" value="UniProtKB-UniRule"/>
</dbReference>
<evidence type="ECO:0000313" key="10">
    <source>
        <dbReference type="Proteomes" id="UP000070544"/>
    </source>
</evidence>
<dbReference type="GO" id="GO:0000145">
    <property type="term" value="C:exocyst"/>
    <property type="evidence" value="ECO:0007669"/>
    <property type="project" value="UniProtKB-UniRule"/>
</dbReference>
<dbReference type="InterPro" id="IPR007225">
    <property type="entry name" value="EXOC6/Sec15"/>
</dbReference>
<dbReference type="Proteomes" id="UP000070544">
    <property type="component" value="Unassembled WGS sequence"/>
</dbReference>
<dbReference type="InterPro" id="IPR042044">
    <property type="entry name" value="EXOC6PINT-1/Sec15/Tip20_C_dom2"/>
</dbReference>
<dbReference type="OMA" id="NAVMGIN"/>
<dbReference type="OrthoDB" id="10267033at2759"/>
<evidence type="ECO:0000256" key="5">
    <source>
        <dbReference type="PIRNR" id="PIRNR025007"/>
    </source>
</evidence>
<dbReference type="Pfam" id="PF20651">
    <property type="entry name" value="EXOC6_Sec15_N"/>
    <property type="match status" value="1"/>
</dbReference>
<sequence length="853" mass="96684">MAQILKTVFRNGRQEAFLGQLELFIARKESEIERVCNFHYEEFAQAVEQLLRIRFDSSRLKNTIAELNAQLQESGAKLLETTKLLATNHRTLLNIDSAHATLQSCLRLLERANKVFIQMDNRRFYAALRGLEELEQGIAVTQVAVGQTSREEESIPTLRERIRNEVTKETKDWLVHARELSRKVGRLAMEQTAYRQARVHAAMTGVAPGQPTAEGEQPQQKRKVSLSVELVLNEANEENLVDNETVKIDFRPLYQGLHIHTTLGLRDQFKTQYESDRRAQLDLVLSSHFTLRGVEDMVGFESFLWDIVGFFVVESVVGETGGGLRTRAAIEKLWESAVTSILSVTSSNLQDCGSPDLFLEIKLLLITFIQTLEGYDYNVERLYELMGGLFARYAELMKVGASERIRMIVELDDFSPMIIDNQSQYEQLPRSLRLSPIAKSGLGGASAALRNVFPRTLPFSKGVFQVCDIVRKFINGYYRFAEGFMHQYGAMDDLLKDSLEILLSQHVSQAILTKVADSQNLNLVVQTLTNLDFLESATTDFEDFLMEKRISHNKGGRVALQSKRVFQETHKQVEKRVFELMNEKIDEFLEVAEYDWLTTIVSTKPSPYLYDLVNYLTTINSSVLSSCPPQIKSFIYFDAFDHLSRNLEGVLLTPEVRKISMQAVENFHVDIAFLENFVEKLADPNVLDTFEEVRQEINLLRSETLEEYMNPSIRNRKYGRIKEHKVIVLLEKWVAFSVEFKSPRSLFSTCGTAPATPSPPTHTYCRIRPDSSMFGSLMSKRKDTPAETARRTAIDNILRAMRSQASATRDVAERESVDLPRSATPVSAGKPPTPSSATGSMSSFVLGVARRTG</sequence>
<feature type="region of interest" description="Disordered" evidence="6">
    <location>
        <begin position="802"/>
        <end position="853"/>
    </location>
</feature>
<evidence type="ECO:0000256" key="6">
    <source>
        <dbReference type="SAM" id="MobiDB-lite"/>
    </source>
</evidence>
<dbReference type="GO" id="GO:0006886">
    <property type="term" value="P:intracellular protein transport"/>
    <property type="evidence" value="ECO:0007669"/>
    <property type="project" value="InterPro"/>
</dbReference>
<dbReference type="InterPro" id="IPR048359">
    <property type="entry name" value="EXOC6_Sec15_N"/>
</dbReference>
<feature type="domain" description="Exocyst complex subunit EXOC6/Sec15 C-terminal" evidence="7">
    <location>
        <begin position="381"/>
        <end position="732"/>
    </location>
</feature>
<dbReference type="EMBL" id="KQ965781">
    <property type="protein sequence ID" value="KXS13158.1"/>
    <property type="molecule type" value="Genomic_DNA"/>
</dbReference>
<proteinExistence type="inferred from homology"/>
<gene>
    <name evidence="9" type="ORF">M427DRAFT_100782</name>
</gene>
<evidence type="ECO:0000259" key="7">
    <source>
        <dbReference type="Pfam" id="PF04091"/>
    </source>
</evidence>
<comment type="function">
    <text evidence="5">Component of the exocyst complex involved in the docking of exocytic vesicles with fusion sites on the plasma membrane.</text>
</comment>
<evidence type="ECO:0000256" key="4">
    <source>
        <dbReference type="ARBA" id="ARBA00023054"/>
    </source>
</evidence>
<protein>
    <recommendedName>
        <fullName evidence="5">Exocyst complex component SEC15</fullName>
    </recommendedName>
</protein>
<dbReference type="Pfam" id="PF04091">
    <property type="entry name" value="Sec15_C"/>
    <property type="match status" value="1"/>
</dbReference>
<evidence type="ECO:0000256" key="1">
    <source>
        <dbReference type="ARBA" id="ARBA00007944"/>
    </source>
</evidence>
<keyword evidence="10" id="KW-1185">Reference proteome</keyword>
<dbReference type="InterPro" id="IPR042045">
    <property type="entry name" value="EXOC6/Sec15_C_dom1"/>
</dbReference>
<dbReference type="GO" id="GO:0016020">
    <property type="term" value="C:membrane"/>
    <property type="evidence" value="ECO:0007669"/>
    <property type="project" value="TreeGrafter"/>
</dbReference>
<evidence type="ECO:0000259" key="8">
    <source>
        <dbReference type="Pfam" id="PF20651"/>
    </source>
</evidence>
<dbReference type="AlphaFoldDB" id="A0A139A903"/>
<dbReference type="InterPro" id="IPR046361">
    <property type="entry name" value="EXOC6/Sec15_C"/>
</dbReference>
<accession>A0A139A903</accession>
<keyword evidence="2 5" id="KW-0813">Transport</keyword>
<reference evidence="9 10" key="1">
    <citation type="journal article" date="2015" name="Genome Biol. Evol.">
        <title>Phylogenomic analyses indicate that early fungi evolved digesting cell walls of algal ancestors of land plants.</title>
        <authorList>
            <person name="Chang Y."/>
            <person name="Wang S."/>
            <person name="Sekimoto S."/>
            <person name="Aerts A.L."/>
            <person name="Choi C."/>
            <person name="Clum A."/>
            <person name="LaButti K.M."/>
            <person name="Lindquist E.A."/>
            <person name="Yee Ngan C."/>
            <person name="Ohm R.A."/>
            <person name="Salamov A.A."/>
            <person name="Grigoriev I.V."/>
            <person name="Spatafora J.W."/>
            <person name="Berbee M.L."/>
        </authorList>
    </citation>
    <scope>NUCLEOTIDE SEQUENCE [LARGE SCALE GENOMIC DNA]</scope>
    <source>
        <strain evidence="9 10">JEL478</strain>
    </source>
</reference>
<dbReference type="Gene3D" id="1.10.357.30">
    <property type="entry name" value="Exocyst complex subunit Sec15 C-terminal domain, N-terminal subdomain"/>
    <property type="match status" value="1"/>
</dbReference>
<name>A0A139A903_GONPJ</name>